<proteinExistence type="predicted"/>
<feature type="transmembrane region" description="Helical" evidence="1">
    <location>
        <begin position="9"/>
        <end position="31"/>
    </location>
</feature>
<feature type="transmembrane region" description="Helical" evidence="1">
    <location>
        <begin position="138"/>
        <end position="159"/>
    </location>
</feature>
<feature type="transmembrane region" description="Helical" evidence="1">
    <location>
        <begin position="114"/>
        <end position="131"/>
    </location>
</feature>
<dbReference type="Proteomes" id="UP001596113">
    <property type="component" value="Unassembled WGS sequence"/>
</dbReference>
<comment type="caution">
    <text evidence="2">The sequence shown here is derived from an EMBL/GenBank/DDBJ whole genome shotgun (WGS) entry which is preliminary data.</text>
</comment>
<dbReference type="SMART" id="SM01251">
    <property type="entry name" value="KbaA"/>
    <property type="match status" value="1"/>
</dbReference>
<evidence type="ECO:0000313" key="3">
    <source>
        <dbReference type="Proteomes" id="UP001596113"/>
    </source>
</evidence>
<sequence length="205" mass="22831">MNLRKWMRLFGVTILIGAVVTVVGSVCIQLANPDFRDVEAGGWLSYILMMALIGMTFGAFSHMGFFAYMMLNYIARSIFKRPMTWVAVQGFIAAVVLFEIGYWTYDTNFPQQTYWGVPLGLLVGSLLVGWMKTQQTSAGAWVPTIFFLIAITTLESIPVFKLGEISSLLYQMIPLFVCNAYQIMRLHRILAADSAKAPAAVSSSK</sequence>
<keyword evidence="1" id="KW-1133">Transmembrane helix</keyword>
<evidence type="ECO:0000256" key="1">
    <source>
        <dbReference type="SAM" id="Phobius"/>
    </source>
</evidence>
<organism evidence="2 3">
    <name type="scientific">Cohnella soli</name>
    <dbReference type="NCBI Taxonomy" id="425005"/>
    <lineage>
        <taxon>Bacteria</taxon>
        <taxon>Bacillati</taxon>
        <taxon>Bacillota</taxon>
        <taxon>Bacilli</taxon>
        <taxon>Bacillales</taxon>
        <taxon>Paenibacillaceae</taxon>
        <taxon>Cohnella</taxon>
    </lineage>
</organism>
<accession>A0ABW0HL83</accession>
<keyword evidence="1" id="KW-0812">Transmembrane</keyword>
<reference evidence="3" key="1">
    <citation type="journal article" date="2019" name="Int. J. Syst. Evol. Microbiol.">
        <title>The Global Catalogue of Microorganisms (GCM) 10K type strain sequencing project: providing services to taxonomists for standard genome sequencing and annotation.</title>
        <authorList>
            <consortium name="The Broad Institute Genomics Platform"/>
            <consortium name="The Broad Institute Genome Sequencing Center for Infectious Disease"/>
            <person name="Wu L."/>
            <person name="Ma J."/>
        </authorList>
    </citation>
    <scope>NUCLEOTIDE SEQUENCE [LARGE SCALE GENOMIC DNA]</scope>
    <source>
        <strain evidence="3">CGMCC 1.18575</strain>
    </source>
</reference>
<protein>
    <submittedName>
        <fullName evidence="2">KinB-signaling pathway activation protein</fullName>
    </submittedName>
</protein>
<keyword evidence="1" id="KW-0472">Membrane</keyword>
<feature type="transmembrane region" description="Helical" evidence="1">
    <location>
        <begin position="43"/>
        <end position="71"/>
    </location>
</feature>
<name>A0ABW0HL83_9BACL</name>
<dbReference type="EMBL" id="JBHSMI010000007">
    <property type="protein sequence ID" value="MFC5401789.1"/>
    <property type="molecule type" value="Genomic_DNA"/>
</dbReference>
<dbReference type="InterPro" id="IPR024164">
    <property type="entry name" value="KinB-signalling_activ"/>
</dbReference>
<feature type="transmembrane region" description="Helical" evidence="1">
    <location>
        <begin position="83"/>
        <end position="102"/>
    </location>
</feature>
<keyword evidence="3" id="KW-1185">Reference proteome</keyword>
<gene>
    <name evidence="2" type="ORF">ACFPOF_03500</name>
</gene>
<dbReference type="RefSeq" id="WP_378129683.1">
    <property type="nucleotide sequence ID" value="NZ_JBHSMI010000007.1"/>
</dbReference>
<evidence type="ECO:0000313" key="2">
    <source>
        <dbReference type="EMBL" id="MFC5401789.1"/>
    </source>
</evidence>
<dbReference type="Pfam" id="PF14089">
    <property type="entry name" value="KbaA"/>
    <property type="match status" value="1"/>
</dbReference>